<dbReference type="PANTHER" id="PTHR33048">
    <property type="entry name" value="PTH11-LIKE INTEGRAL MEMBRANE PROTEIN (AFU_ORTHOLOGUE AFUA_5G11245)"/>
    <property type="match status" value="1"/>
</dbReference>
<protein>
    <recommendedName>
        <fullName evidence="7">Rhodopsin domain-containing protein</fullName>
    </recommendedName>
</protein>
<keyword evidence="2 6" id="KW-0812">Transmembrane</keyword>
<dbReference type="STRING" id="158607.A0A2P5HWJ8"/>
<keyword evidence="9" id="KW-1185">Reference proteome</keyword>
<feature type="transmembrane region" description="Helical" evidence="6">
    <location>
        <begin position="64"/>
        <end position="86"/>
    </location>
</feature>
<keyword evidence="4 6" id="KW-0472">Membrane</keyword>
<dbReference type="InterPro" id="IPR049326">
    <property type="entry name" value="Rhodopsin_dom_fungi"/>
</dbReference>
<sequence length="413" mass="47483">MAPLRDSIMVPNLPALSPRKEHFYYDPAVELYAGLWSLFSGATIFLGLRIWVKVQRRHGLWWDDYLLMLSWLILLGTDIIITFEYAHGYSKGNWTDNMHILINVSSDGTVIGQALTKTAFAVTLLRMCQASTPSRFPWQQALLWFCIITMDGIGLTKCVFQWAKMCGRHDYQQWYRLDWCLNWTFFQNFKEVGNIYNIIMDFMFAIFPWFITWPLNLKRAEKTGLCITLSLGMMIAVITAIRTWWKDTPLMHVHDWWYMWRDAVSQIWYSAEVSGTIIVQCVPVLRPLIKDLHTAFTSKRLDANEPPRAQSTWRGSTLVDQRSKSIPSRTASILSKSEEKTSPGVFELTEIPEETGIFDQTGRDSGYHAQAYYEPTSETSAEIPVQGITATTTTTQQLNGPLDSWPVPARGNY</sequence>
<evidence type="ECO:0000313" key="8">
    <source>
        <dbReference type="EMBL" id="POS74639.1"/>
    </source>
</evidence>
<evidence type="ECO:0000256" key="4">
    <source>
        <dbReference type="ARBA" id="ARBA00023136"/>
    </source>
</evidence>
<reference evidence="8" key="1">
    <citation type="submission" date="2017-09" db="EMBL/GenBank/DDBJ databases">
        <title>Polyketide synthases of a Diaporthe helianthi virulent isolate.</title>
        <authorList>
            <person name="Baroncelli R."/>
        </authorList>
    </citation>
    <scope>NUCLEOTIDE SEQUENCE [LARGE SCALE GENOMIC DNA]</scope>
    <source>
        <strain evidence="8">7/96</strain>
    </source>
</reference>
<dbReference type="Pfam" id="PF20684">
    <property type="entry name" value="Fung_rhodopsin"/>
    <property type="match status" value="1"/>
</dbReference>
<proteinExistence type="inferred from homology"/>
<accession>A0A2P5HWJ8</accession>
<dbReference type="AlphaFoldDB" id="A0A2P5HWJ8"/>
<evidence type="ECO:0000256" key="5">
    <source>
        <dbReference type="ARBA" id="ARBA00038359"/>
    </source>
</evidence>
<gene>
    <name evidence="8" type="ORF">DHEL01_v206962</name>
</gene>
<evidence type="ECO:0000256" key="6">
    <source>
        <dbReference type="SAM" id="Phobius"/>
    </source>
</evidence>
<evidence type="ECO:0000256" key="2">
    <source>
        <dbReference type="ARBA" id="ARBA00022692"/>
    </source>
</evidence>
<dbReference type="InterPro" id="IPR052337">
    <property type="entry name" value="SAT4-like"/>
</dbReference>
<feature type="transmembrane region" description="Helical" evidence="6">
    <location>
        <begin position="31"/>
        <end position="52"/>
    </location>
</feature>
<evidence type="ECO:0000259" key="7">
    <source>
        <dbReference type="Pfam" id="PF20684"/>
    </source>
</evidence>
<feature type="transmembrane region" description="Helical" evidence="6">
    <location>
        <begin position="195"/>
        <end position="213"/>
    </location>
</feature>
<evidence type="ECO:0000313" key="9">
    <source>
        <dbReference type="Proteomes" id="UP000094444"/>
    </source>
</evidence>
<organism evidence="8 9">
    <name type="scientific">Diaporthe helianthi</name>
    <dbReference type="NCBI Taxonomy" id="158607"/>
    <lineage>
        <taxon>Eukaryota</taxon>
        <taxon>Fungi</taxon>
        <taxon>Dikarya</taxon>
        <taxon>Ascomycota</taxon>
        <taxon>Pezizomycotina</taxon>
        <taxon>Sordariomycetes</taxon>
        <taxon>Sordariomycetidae</taxon>
        <taxon>Diaporthales</taxon>
        <taxon>Diaporthaceae</taxon>
        <taxon>Diaporthe</taxon>
    </lineage>
</organism>
<evidence type="ECO:0000256" key="3">
    <source>
        <dbReference type="ARBA" id="ARBA00022989"/>
    </source>
</evidence>
<comment type="subcellular location">
    <subcellularLocation>
        <location evidence="1">Membrane</location>
        <topology evidence="1">Multi-pass membrane protein</topology>
    </subcellularLocation>
</comment>
<keyword evidence="3 6" id="KW-1133">Transmembrane helix</keyword>
<comment type="similarity">
    <text evidence="5">Belongs to the SAT4 family.</text>
</comment>
<dbReference type="OrthoDB" id="5417887at2759"/>
<name>A0A2P5HWJ8_DIAHE</name>
<dbReference type="PANTHER" id="PTHR33048:SF147">
    <property type="entry name" value="INTEGRAL MEMBRANE PROTEIN"/>
    <property type="match status" value="1"/>
</dbReference>
<evidence type="ECO:0000256" key="1">
    <source>
        <dbReference type="ARBA" id="ARBA00004141"/>
    </source>
</evidence>
<comment type="caution">
    <text evidence="8">The sequence shown here is derived from an EMBL/GenBank/DDBJ whole genome shotgun (WGS) entry which is preliminary data.</text>
</comment>
<dbReference type="GO" id="GO:0016020">
    <property type="term" value="C:membrane"/>
    <property type="evidence" value="ECO:0007669"/>
    <property type="project" value="UniProtKB-SubCell"/>
</dbReference>
<feature type="domain" description="Rhodopsin" evidence="7">
    <location>
        <begin position="48"/>
        <end position="290"/>
    </location>
</feature>
<dbReference type="Proteomes" id="UP000094444">
    <property type="component" value="Unassembled WGS sequence"/>
</dbReference>
<dbReference type="EMBL" id="MAVT02000599">
    <property type="protein sequence ID" value="POS74639.1"/>
    <property type="molecule type" value="Genomic_DNA"/>
</dbReference>
<feature type="transmembrane region" description="Helical" evidence="6">
    <location>
        <begin position="225"/>
        <end position="245"/>
    </location>
</feature>
<dbReference type="InParanoid" id="A0A2P5HWJ8"/>